<dbReference type="PANTHER" id="PTHR43540:SF10">
    <property type="entry name" value="ISOCHORISMATASE"/>
    <property type="match status" value="1"/>
</dbReference>
<dbReference type="GO" id="GO:0016787">
    <property type="term" value="F:hydrolase activity"/>
    <property type="evidence" value="ECO:0007669"/>
    <property type="project" value="UniProtKB-KW"/>
</dbReference>
<evidence type="ECO:0000313" key="4">
    <source>
        <dbReference type="EMBL" id="MCR6096467.1"/>
    </source>
</evidence>
<dbReference type="InterPro" id="IPR036380">
    <property type="entry name" value="Isochorismatase-like_sf"/>
</dbReference>
<dbReference type="Proteomes" id="UP001057753">
    <property type="component" value="Unassembled WGS sequence"/>
</dbReference>
<organism evidence="4 5">
    <name type="scientific">Salipaludibacillus agaradhaerens</name>
    <name type="common">Bacillus agaradhaerens</name>
    <dbReference type="NCBI Taxonomy" id="76935"/>
    <lineage>
        <taxon>Bacteria</taxon>
        <taxon>Bacillati</taxon>
        <taxon>Bacillota</taxon>
        <taxon>Bacilli</taxon>
        <taxon>Bacillales</taxon>
        <taxon>Bacillaceae</taxon>
    </lineage>
</organism>
<sequence length="190" mass="21635">MKALIVIDYTNDFVADDGKLTCGERGQAIEKRITQLTQLFMDTDDFIVFAVDAHDEDDSYHPETALFPAHNIRGTKGRKLYGLLGQFVEELPSKEKEHYYWMDKTRYSAFAGTDLELKLRERGIQDIHLVGVCTDICVLHTAVDAYNKGFNIIVHQDAVESFDPTGHEWALQHFANTIGAKVVEKWVEVK</sequence>
<gene>
    <name evidence="4" type="ORF">HXA33_07865</name>
</gene>
<dbReference type="SUPFAM" id="SSF52499">
    <property type="entry name" value="Isochorismatase-like hydrolases"/>
    <property type="match status" value="1"/>
</dbReference>
<evidence type="ECO:0000259" key="3">
    <source>
        <dbReference type="Pfam" id="PF00857"/>
    </source>
</evidence>
<comment type="caution">
    <text evidence="4">The sequence shown here is derived from an EMBL/GenBank/DDBJ whole genome shotgun (WGS) entry which is preliminary data.</text>
</comment>
<keyword evidence="5" id="KW-1185">Reference proteome</keyword>
<dbReference type="Gene3D" id="3.40.50.850">
    <property type="entry name" value="Isochorismatase-like"/>
    <property type="match status" value="1"/>
</dbReference>
<comment type="similarity">
    <text evidence="1">Belongs to the isochorismatase family.</text>
</comment>
<evidence type="ECO:0000313" key="5">
    <source>
        <dbReference type="Proteomes" id="UP001057753"/>
    </source>
</evidence>
<evidence type="ECO:0000256" key="1">
    <source>
        <dbReference type="ARBA" id="ARBA00006336"/>
    </source>
</evidence>
<reference evidence="4" key="1">
    <citation type="submission" date="2020-06" db="EMBL/GenBank/DDBJ databases">
        <title>Insight into the genomes of haloalkaliphilic bacilli from Kenyan soda lakes.</title>
        <authorList>
            <person name="Mwirichia R."/>
            <person name="Villamizar G.C."/>
            <person name="Poehlein A."/>
            <person name="Mugweru J."/>
            <person name="Kipnyargis A."/>
            <person name="Kiplimo D."/>
            <person name="Orwa P."/>
            <person name="Daniel R."/>
        </authorList>
    </citation>
    <scope>NUCLEOTIDE SEQUENCE</scope>
    <source>
        <strain evidence="4">B1096_S55</strain>
    </source>
</reference>
<dbReference type="RefSeq" id="WP_078576822.1">
    <property type="nucleotide sequence ID" value="NZ_JABXYM010000001.1"/>
</dbReference>
<protein>
    <submittedName>
        <fullName evidence="4">Cysteine hydrolase</fullName>
    </submittedName>
</protein>
<dbReference type="CDD" id="cd00431">
    <property type="entry name" value="cysteine_hydrolases"/>
    <property type="match status" value="1"/>
</dbReference>
<dbReference type="EMBL" id="JABXYM010000001">
    <property type="protein sequence ID" value="MCR6096467.1"/>
    <property type="molecule type" value="Genomic_DNA"/>
</dbReference>
<keyword evidence="2 4" id="KW-0378">Hydrolase</keyword>
<feature type="domain" description="Isochorismatase-like" evidence="3">
    <location>
        <begin position="3"/>
        <end position="182"/>
    </location>
</feature>
<dbReference type="InterPro" id="IPR050272">
    <property type="entry name" value="Isochorismatase-like_hydrls"/>
</dbReference>
<dbReference type="PANTHER" id="PTHR43540">
    <property type="entry name" value="PEROXYUREIDOACRYLATE/UREIDOACRYLATE AMIDOHYDROLASE-RELATED"/>
    <property type="match status" value="1"/>
</dbReference>
<name>A0A9Q4FYT9_SALAG</name>
<proteinExistence type="inferred from homology"/>
<dbReference type="InterPro" id="IPR000868">
    <property type="entry name" value="Isochorismatase-like_dom"/>
</dbReference>
<accession>A0A9Q4FYT9</accession>
<dbReference type="AlphaFoldDB" id="A0A9Q4FYT9"/>
<dbReference type="OrthoDB" id="9796485at2"/>
<evidence type="ECO:0000256" key="2">
    <source>
        <dbReference type="ARBA" id="ARBA00022801"/>
    </source>
</evidence>
<dbReference type="Pfam" id="PF00857">
    <property type="entry name" value="Isochorismatase"/>
    <property type="match status" value="1"/>
</dbReference>